<name>A0A8T0EBE9_ARGBR</name>
<feature type="region of interest" description="Disordered" evidence="1">
    <location>
        <begin position="57"/>
        <end position="78"/>
    </location>
</feature>
<reference evidence="2" key="1">
    <citation type="journal article" date="2020" name="bioRxiv">
        <title>Chromosome-level reference genome of the European wasp spider Argiope bruennichi: a resource for studies on range expansion and evolutionary adaptation.</title>
        <authorList>
            <person name="Sheffer M.M."/>
            <person name="Hoppe A."/>
            <person name="Krehenwinkel H."/>
            <person name="Uhl G."/>
            <person name="Kuss A.W."/>
            <person name="Jensen L."/>
            <person name="Jensen C."/>
            <person name="Gillespie R.G."/>
            <person name="Hoff K.J."/>
            <person name="Prost S."/>
        </authorList>
    </citation>
    <scope>NUCLEOTIDE SEQUENCE</scope>
</reference>
<sequence length="103" mass="11788">MDEGSRDRLHDDEIGEREVEEHVAASELVERHRSAAGPTNDSVRERLHCFSPNWRPFPVRKASRHASPDPTPLDRDTHFPHTVLEVVQEARIFGRNVQQSKGT</sequence>
<evidence type="ECO:0000313" key="2">
    <source>
        <dbReference type="EMBL" id="KAF8769970.1"/>
    </source>
</evidence>
<dbReference type="AlphaFoldDB" id="A0A8T0EBE9"/>
<reference evidence="2" key="2">
    <citation type="submission" date="2020-06" db="EMBL/GenBank/DDBJ databases">
        <authorList>
            <person name="Sheffer M."/>
        </authorList>
    </citation>
    <scope>NUCLEOTIDE SEQUENCE</scope>
</reference>
<evidence type="ECO:0000256" key="1">
    <source>
        <dbReference type="SAM" id="MobiDB-lite"/>
    </source>
</evidence>
<dbReference type="Proteomes" id="UP000807504">
    <property type="component" value="Unassembled WGS sequence"/>
</dbReference>
<protein>
    <submittedName>
        <fullName evidence="2">Uncharacterized protein</fullName>
    </submittedName>
</protein>
<organism evidence="2 3">
    <name type="scientific">Argiope bruennichi</name>
    <name type="common">Wasp spider</name>
    <name type="synonym">Aranea bruennichi</name>
    <dbReference type="NCBI Taxonomy" id="94029"/>
    <lineage>
        <taxon>Eukaryota</taxon>
        <taxon>Metazoa</taxon>
        <taxon>Ecdysozoa</taxon>
        <taxon>Arthropoda</taxon>
        <taxon>Chelicerata</taxon>
        <taxon>Arachnida</taxon>
        <taxon>Araneae</taxon>
        <taxon>Araneomorphae</taxon>
        <taxon>Entelegynae</taxon>
        <taxon>Araneoidea</taxon>
        <taxon>Araneidae</taxon>
        <taxon>Argiope</taxon>
    </lineage>
</organism>
<dbReference type="EMBL" id="JABXBU010002228">
    <property type="protein sequence ID" value="KAF8769970.1"/>
    <property type="molecule type" value="Genomic_DNA"/>
</dbReference>
<comment type="caution">
    <text evidence="2">The sequence shown here is derived from an EMBL/GenBank/DDBJ whole genome shotgun (WGS) entry which is preliminary data.</text>
</comment>
<proteinExistence type="predicted"/>
<feature type="compositionally biased region" description="Basic and acidic residues" evidence="1">
    <location>
        <begin position="1"/>
        <end position="33"/>
    </location>
</feature>
<keyword evidence="3" id="KW-1185">Reference proteome</keyword>
<accession>A0A8T0EBE9</accession>
<evidence type="ECO:0000313" key="3">
    <source>
        <dbReference type="Proteomes" id="UP000807504"/>
    </source>
</evidence>
<gene>
    <name evidence="2" type="ORF">HNY73_017553</name>
</gene>
<feature type="region of interest" description="Disordered" evidence="1">
    <location>
        <begin position="1"/>
        <end position="44"/>
    </location>
</feature>